<evidence type="ECO:0000256" key="7">
    <source>
        <dbReference type="ARBA" id="ARBA00023170"/>
    </source>
</evidence>
<accession>A0A9X6NLE1</accession>
<dbReference type="SUPFAM" id="SSF81321">
    <property type="entry name" value="Family A G protein-coupled receptor-like"/>
    <property type="match status" value="1"/>
</dbReference>
<comment type="caution">
    <text evidence="11">The sequence shown here is derived from an EMBL/GenBank/DDBJ whole genome shotgun (WGS) entry which is preliminary data.</text>
</comment>
<dbReference type="GO" id="GO:0042277">
    <property type="term" value="F:peptide binding"/>
    <property type="evidence" value="ECO:0007669"/>
    <property type="project" value="TreeGrafter"/>
</dbReference>
<evidence type="ECO:0000259" key="10">
    <source>
        <dbReference type="PROSITE" id="PS50262"/>
    </source>
</evidence>
<evidence type="ECO:0000256" key="8">
    <source>
        <dbReference type="ARBA" id="ARBA00023224"/>
    </source>
</evidence>
<evidence type="ECO:0000256" key="3">
    <source>
        <dbReference type="ARBA" id="ARBA00022692"/>
    </source>
</evidence>
<dbReference type="GO" id="GO:0043005">
    <property type="term" value="C:neuron projection"/>
    <property type="evidence" value="ECO:0007669"/>
    <property type="project" value="TreeGrafter"/>
</dbReference>
<keyword evidence="2" id="KW-1003">Cell membrane</keyword>
<evidence type="ECO:0000313" key="12">
    <source>
        <dbReference type="Proteomes" id="UP000192578"/>
    </source>
</evidence>
<feature type="transmembrane region" description="Helical" evidence="9">
    <location>
        <begin position="148"/>
        <end position="173"/>
    </location>
</feature>
<comment type="subcellular location">
    <subcellularLocation>
        <location evidence="1">Cell membrane</location>
        <topology evidence="1">Multi-pass membrane protein</topology>
    </subcellularLocation>
</comment>
<dbReference type="PROSITE" id="PS50262">
    <property type="entry name" value="G_PROTEIN_RECEP_F1_2"/>
    <property type="match status" value="1"/>
</dbReference>
<dbReference type="Gene3D" id="1.20.1070.10">
    <property type="entry name" value="Rhodopsin 7-helix transmembrane proteins"/>
    <property type="match status" value="1"/>
</dbReference>
<dbReference type="Pfam" id="PF00001">
    <property type="entry name" value="7tm_1"/>
    <property type="match status" value="1"/>
</dbReference>
<evidence type="ECO:0000256" key="6">
    <source>
        <dbReference type="ARBA" id="ARBA00023136"/>
    </source>
</evidence>
<keyword evidence="12" id="KW-1185">Reference proteome</keyword>
<keyword evidence="3 9" id="KW-0812">Transmembrane</keyword>
<feature type="transmembrane region" description="Helical" evidence="9">
    <location>
        <begin position="64"/>
        <end position="82"/>
    </location>
</feature>
<keyword evidence="8" id="KW-0807">Transducer</keyword>
<dbReference type="InterPro" id="IPR017452">
    <property type="entry name" value="GPCR_Rhodpsn_7TM"/>
</dbReference>
<feature type="transmembrane region" description="Helical" evidence="9">
    <location>
        <begin position="29"/>
        <end position="52"/>
    </location>
</feature>
<evidence type="ECO:0000256" key="2">
    <source>
        <dbReference type="ARBA" id="ARBA00022475"/>
    </source>
</evidence>
<name>A0A9X6NLE1_HYPEX</name>
<keyword evidence="5" id="KW-0297">G-protein coupled receptor</keyword>
<evidence type="ECO:0000256" key="9">
    <source>
        <dbReference type="SAM" id="Phobius"/>
    </source>
</evidence>
<organism evidence="11 12">
    <name type="scientific">Hypsibius exemplaris</name>
    <name type="common">Freshwater tardigrade</name>
    <dbReference type="NCBI Taxonomy" id="2072580"/>
    <lineage>
        <taxon>Eukaryota</taxon>
        <taxon>Metazoa</taxon>
        <taxon>Ecdysozoa</taxon>
        <taxon>Tardigrada</taxon>
        <taxon>Eutardigrada</taxon>
        <taxon>Parachela</taxon>
        <taxon>Hypsibioidea</taxon>
        <taxon>Hypsibiidae</taxon>
        <taxon>Hypsibius</taxon>
    </lineage>
</organism>
<gene>
    <name evidence="11" type="ORF">BV898_19299</name>
</gene>
<sequence>MKITFNHSTNISFQNVTMVTFTPSWNFNALFRLLMAIMGTLISGTILSVILFNRRLRTHPFHIYVINSLTINLISSLVQYPIGAASERYDTGQTFTPWYLGTGACNLYFVVISVGESAMSNTHAFMAASRMWAILLPVSYRSHHTVRFALTAVGCQWVYLWLMNLCLIVPGPLFRRDVEVRWRSVADLILNGMPCAIMLLSVPVILISRVRRARTARRVLGLPDGAQPGPTRRSPSSIVVAILVISFTVFFSPYILYCFITLNSTDDWAEGFYQASLKLYGRQSICDPTLFVVALRPLRENFRKILGRAEESATKNARFVIILLYS</sequence>
<dbReference type="PANTHER" id="PTHR24229">
    <property type="entry name" value="NEUROPEPTIDES RECEPTOR"/>
    <property type="match status" value="1"/>
</dbReference>
<dbReference type="Proteomes" id="UP000192578">
    <property type="component" value="Unassembled WGS sequence"/>
</dbReference>
<proteinExistence type="predicted"/>
<evidence type="ECO:0000256" key="4">
    <source>
        <dbReference type="ARBA" id="ARBA00022989"/>
    </source>
</evidence>
<dbReference type="PANTHER" id="PTHR24229:SF40">
    <property type="entry name" value="ALLATOSTATIN C RECEPTOR 1-RELATED"/>
    <property type="match status" value="1"/>
</dbReference>
<dbReference type="InterPro" id="IPR000276">
    <property type="entry name" value="GPCR_Rhodpsn"/>
</dbReference>
<feature type="transmembrane region" description="Helical" evidence="9">
    <location>
        <begin position="238"/>
        <end position="257"/>
    </location>
</feature>
<keyword evidence="7" id="KW-0675">Receptor</keyword>
<dbReference type="CDD" id="cd00637">
    <property type="entry name" value="7tm_classA_rhodopsin-like"/>
    <property type="match status" value="1"/>
</dbReference>
<keyword evidence="6 9" id="KW-0472">Membrane</keyword>
<evidence type="ECO:0000313" key="11">
    <source>
        <dbReference type="EMBL" id="OWA54908.1"/>
    </source>
</evidence>
<evidence type="ECO:0000256" key="5">
    <source>
        <dbReference type="ARBA" id="ARBA00023040"/>
    </source>
</evidence>
<feature type="domain" description="G-protein coupled receptors family 1 profile" evidence="10">
    <location>
        <begin position="42"/>
        <end position="291"/>
    </location>
</feature>
<dbReference type="GO" id="GO:0004930">
    <property type="term" value="F:G protein-coupled receptor activity"/>
    <property type="evidence" value="ECO:0007669"/>
    <property type="project" value="UniProtKB-KW"/>
</dbReference>
<keyword evidence="4 9" id="KW-1133">Transmembrane helix</keyword>
<protein>
    <recommendedName>
        <fullName evidence="10">G-protein coupled receptors family 1 profile domain-containing protein</fullName>
    </recommendedName>
</protein>
<reference evidence="12" key="1">
    <citation type="submission" date="2017-01" db="EMBL/GenBank/DDBJ databases">
        <title>Comparative genomics of anhydrobiosis in the tardigrade Hypsibius dujardini.</title>
        <authorList>
            <person name="Yoshida Y."/>
            <person name="Koutsovoulos G."/>
            <person name="Laetsch D."/>
            <person name="Stevens L."/>
            <person name="Kumar S."/>
            <person name="Horikawa D."/>
            <person name="Ishino K."/>
            <person name="Komine S."/>
            <person name="Tomita M."/>
            <person name="Blaxter M."/>
            <person name="Arakawa K."/>
        </authorList>
    </citation>
    <scope>NUCLEOTIDE SEQUENCE [LARGE SCALE GENOMIC DNA]</scope>
    <source>
        <strain evidence="12">Z151</strain>
    </source>
</reference>
<dbReference type="AlphaFoldDB" id="A0A9X6NLE1"/>
<evidence type="ECO:0000256" key="1">
    <source>
        <dbReference type="ARBA" id="ARBA00004651"/>
    </source>
</evidence>
<dbReference type="GO" id="GO:0005886">
    <property type="term" value="C:plasma membrane"/>
    <property type="evidence" value="ECO:0007669"/>
    <property type="project" value="UniProtKB-SubCell"/>
</dbReference>
<feature type="transmembrane region" description="Helical" evidence="9">
    <location>
        <begin position="188"/>
        <end position="208"/>
    </location>
</feature>
<dbReference type="EMBL" id="MTYJ01000482">
    <property type="protein sequence ID" value="OWA54908.1"/>
    <property type="molecule type" value="Genomic_DNA"/>
</dbReference>